<feature type="chain" id="PRO_5003077373" evidence="6">
    <location>
        <begin position="29"/>
        <end position="473"/>
    </location>
</feature>
<feature type="binding site" evidence="3">
    <location>
        <begin position="344"/>
        <end position="346"/>
    </location>
    <ligand>
        <name>substrate</name>
    </ligand>
</feature>
<dbReference type="GO" id="GO:0009758">
    <property type="term" value="P:carbohydrate utilization"/>
    <property type="evidence" value="ECO:0007669"/>
    <property type="project" value="InterPro"/>
</dbReference>
<organism evidence="7 8">
    <name type="scientific">Cellulomonas flavigena (strain ATCC 482 / DSM 20109 / BCRC 11376 / JCM 18109 / NBRC 3775 / NCIMB 8073 / NRS 134)</name>
    <dbReference type="NCBI Taxonomy" id="446466"/>
    <lineage>
        <taxon>Bacteria</taxon>
        <taxon>Bacillati</taxon>
        <taxon>Actinomycetota</taxon>
        <taxon>Actinomycetes</taxon>
        <taxon>Micrococcales</taxon>
        <taxon>Cellulomonadaceae</taxon>
        <taxon>Cellulomonas</taxon>
    </lineage>
</organism>
<feature type="binding site" evidence="3">
    <location>
        <position position="178"/>
    </location>
    <ligand>
        <name>substrate</name>
    </ligand>
</feature>
<feature type="signal peptide" evidence="6">
    <location>
        <begin position="1"/>
        <end position="28"/>
    </location>
</feature>
<keyword evidence="6" id="KW-0732">Signal</keyword>
<dbReference type="InterPro" id="IPR023296">
    <property type="entry name" value="Glyco_hydro_beta-prop_sf"/>
</dbReference>
<dbReference type="EC" id="3.2.1.26" evidence="7"/>
<dbReference type="CAZy" id="GH68">
    <property type="family name" value="Glycoside Hydrolase Family 68"/>
</dbReference>
<protein>
    <submittedName>
        <fullName evidence="7">Beta-fructofuranosidase</fullName>
        <ecNumber evidence="7">3.2.1.26</ecNumber>
    </submittedName>
</protein>
<dbReference type="SUPFAM" id="SSF75005">
    <property type="entry name" value="Arabinanase/levansucrase/invertase"/>
    <property type="match status" value="1"/>
</dbReference>
<keyword evidence="7" id="KW-0326">Glycosidase</keyword>
<reference evidence="7 8" key="1">
    <citation type="journal article" date="2010" name="Stand. Genomic Sci.">
        <title>Complete genome sequence of Cellulomonas flavigena type strain (134).</title>
        <authorList>
            <person name="Abt B."/>
            <person name="Foster B."/>
            <person name="Lapidus A."/>
            <person name="Clum A."/>
            <person name="Sun H."/>
            <person name="Pukall R."/>
            <person name="Lucas S."/>
            <person name="Glavina Del Rio T."/>
            <person name="Nolan M."/>
            <person name="Tice H."/>
            <person name="Cheng J.F."/>
            <person name="Pitluck S."/>
            <person name="Liolios K."/>
            <person name="Ivanova N."/>
            <person name="Mavromatis K."/>
            <person name="Ovchinnikova G."/>
            <person name="Pati A."/>
            <person name="Goodwin L."/>
            <person name="Chen A."/>
            <person name="Palaniappan K."/>
            <person name="Land M."/>
            <person name="Hauser L."/>
            <person name="Chang Y.J."/>
            <person name="Jeffries C.D."/>
            <person name="Rohde M."/>
            <person name="Goker M."/>
            <person name="Woyke T."/>
            <person name="Bristow J."/>
            <person name="Eisen J.A."/>
            <person name="Markowitz V."/>
            <person name="Hugenholtz P."/>
            <person name="Kyrpides N.C."/>
            <person name="Klenk H.P."/>
        </authorList>
    </citation>
    <scope>NUCLEOTIDE SEQUENCE [LARGE SCALE GENOMIC DNA]</scope>
    <source>
        <strain evidence="8">ATCC 482 / DSM 20109 / BCRC 11376 / JCM 18109 / NBRC 3775 / NCIMB 8073 / NRS 134</strain>
    </source>
</reference>
<dbReference type="AlphaFoldDB" id="D5UCP7"/>
<dbReference type="GO" id="GO:0050053">
    <property type="term" value="F:levansucrase activity"/>
    <property type="evidence" value="ECO:0007669"/>
    <property type="project" value="InterPro"/>
</dbReference>
<keyword evidence="8" id="KW-1185">Reference proteome</keyword>
<accession>D5UCP7</accession>
<evidence type="ECO:0000313" key="8">
    <source>
        <dbReference type="Proteomes" id="UP000000849"/>
    </source>
</evidence>
<dbReference type="CDD" id="cd08997">
    <property type="entry name" value="GH68"/>
    <property type="match status" value="1"/>
</dbReference>
<dbReference type="KEGG" id="cfl:Cfla_3405"/>
<gene>
    <name evidence="7" type="ordered locus">Cfla_3405</name>
</gene>
<dbReference type="InterPro" id="IPR003469">
    <property type="entry name" value="Glyco_hydro_68"/>
</dbReference>
<feature type="active site" description="Proton donor/acceptor" evidence="2">
    <location>
        <position position="346"/>
    </location>
</feature>
<evidence type="ECO:0000256" key="1">
    <source>
        <dbReference type="ARBA" id="ARBA00006775"/>
    </source>
</evidence>
<dbReference type="Pfam" id="PF02435">
    <property type="entry name" value="Glyco_hydro_68"/>
    <property type="match status" value="1"/>
</dbReference>
<evidence type="ECO:0000256" key="6">
    <source>
        <dbReference type="SAM" id="SignalP"/>
    </source>
</evidence>
<dbReference type="Gene3D" id="2.115.10.20">
    <property type="entry name" value="Glycosyl hydrolase domain, family 43"/>
    <property type="match status" value="1"/>
</dbReference>
<dbReference type="HOGENOM" id="CLU_031862_1_0_11"/>
<dbReference type="STRING" id="446466.Cfla_3405"/>
<dbReference type="eggNOG" id="COG1621">
    <property type="taxonomic scope" value="Bacteria"/>
</dbReference>
<feature type="binding site" evidence="3">
    <location>
        <begin position="261"/>
        <end position="262"/>
    </location>
    <ligand>
        <name>substrate</name>
    </ligand>
</feature>
<evidence type="ECO:0000256" key="5">
    <source>
        <dbReference type="RuleBase" id="RU361220"/>
    </source>
</evidence>
<evidence type="ECO:0000256" key="4">
    <source>
        <dbReference type="PIRSR" id="PIRSR603469-4"/>
    </source>
</evidence>
<dbReference type="GO" id="GO:0004564">
    <property type="term" value="F:beta-fructofuranosidase activity"/>
    <property type="evidence" value="ECO:0007669"/>
    <property type="project" value="UniProtKB-EC"/>
</dbReference>
<feature type="active site" description="Nucleophile" evidence="2">
    <location>
        <position position="108"/>
    </location>
</feature>
<keyword evidence="7" id="KW-0378">Hydrolase</keyword>
<feature type="binding site" evidence="3">
    <location>
        <position position="107"/>
    </location>
    <ligand>
        <name>substrate</name>
    </ligand>
</feature>
<feature type="site" description="Transition state stabilizer" evidence="4">
    <location>
        <position position="262"/>
    </location>
</feature>
<evidence type="ECO:0000256" key="2">
    <source>
        <dbReference type="PIRSR" id="PIRSR603469-1"/>
    </source>
</evidence>
<proteinExistence type="inferred from homology"/>
<dbReference type="SMR" id="D5UCP7"/>
<evidence type="ECO:0000256" key="3">
    <source>
        <dbReference type="PIRSR" id="PIRSR603469-2"/>
    </source>
</evidence>
<dbReference type="Proteomes" id="UP000000849">
    <property type="component" value="Chromosome"/>
</dbReference>
<name>D5UCP7_CELFN</name>
<comment type="similarity">
    <text evidence="1 5">Belongs to the glycosyl hydrolase 68 family.</text>
</comment>
<sequence length="473" mass="52066">MNTRTMRATFVAAVSLAMVGALQLPSGAAQQPDPSIQLPPSVELPGGSTTLQPRGGGSSVDAVFSPRSSYTANWTRAAALQIRQDASNTKPRIPAEFPIMTDEVWIWDTWPLTTLDMEPVAYEGWNIIFALTAPRDIFFGDRHWQARIGYFYSQDAQNWTYGGDLFPAGSSFGSREWAGSTVLTDDGEVHAFYTASGRDNGGIDPSDALQRLAHAEGRVHVDADGVYFTGFEDHTIIAEADGRLYQTLEQSEAGPIIYAFRDPFVFRDPTDRKIYALFEGNNGGVAGSHRCDRKEIGRVPGGHVVPDDARYYTGNIGIMELRNADFTSWRLLPPLLSAECTNQQTERPHLIVHEGKYYLWTISHMFTFAPGLTGPDGLYGFVGHGLRSDYKPLNGSGLVLGNPPDAPLQNYSDYVMPNLLVESFIDTVPTADGGVVYGGTLAPTLELELESDRSWLVDELPYAYIPAMTMYPW</sequence>
<dbReference type="EMBL" id="CP001964">
    <property type="protein sequence ID" value="ADG76282.1"/>
    <property type="molecule type" value="Genomic_DNA"/>
</dbReference>
<evidence type="ECO:0000313" key="7">
    <source>
        <dbReference type="EMBL" id="ADG76282.1"/>
    </source>
</evidence>